<dbReference type="Proteomes" id="UP000063699">
    <property type="component" value="Chromosome"/>
</dbReference>
<evidence type="ECO:0008006" key="3">
    <source>
        <dbReference type="Google" id="ProtNLM"/>
    </source>
</evidence>
<dbReference type="AlphaFoldDB" id="A0A0N9I8K5"/>
<gene>
    <name evidence="1" type="ORF">AOZ06_42130</name>
</gene>
<dbReference type="InterPro" id="IPR019587">
    <property type="entry name" value="Polyketide_cyclase/dehydratase"/>
</dbReference>
<dbReference type="Gene3D" id="3.30.530.20">
    <property type="match status" value="1"/>
</dbReference>
<dbReference type="EMBL" id="CP012752">
    <property type="protein sequence ID" value="ALG12586.1"/>
    <property type="molecule type" value="Genomic_DNA"/>
</dbReference>
<dbReference type="InterPro" id="IPR023393">
    <property type="entry name" value="START-like_dom_sf"/>
</dbReference>
<protein>
    <recommendedName>
        <fullName evidence="3">Polyketide cyclase</fullName>
    </recommendedName>
</protein>
<dbReference type="SUPFAM" id="SSF55961">
    <property type="entry name" value="Bet v1-like"/>
    <property type="match status" value="1"/>
</dbReference>
<sequence length="222" mass="23431">MAVPGGVQAPLRPGRRAHTRSGVLLLTCLVLLAVGQRAGAGRRWKAPVLAPAKNLGGWAVSGYDIIDEAFIDTSPDLVWQALVAELGGAAGFWVPFNTFAATGPADQVGTEVKWTVHPKGVDKGGPKLRFTSRTTFVDPGRKLAAEYFEGVFRGTVTFTIEPVNGGLATRISMHFKATPQGVAKVLGKVADIGGKHSQAAQLAFANLDTKLGRRHTANGVPR</sequence>
<dbReference type="KEGG" id="kphy:AOZ06_42130"/>
<keyword evidence="2" id="KW-1185">Reference proteome</keyword>
<evidence type="ECO:0000313" key="2">
    <source>
        <dbReference type="Proteomes" id="UP000063699"/>
    </source>
</evidence>
<name>A0A0N9I8K5_9PSEU</name>
<dbReference type="OrthoDB" id="3683063at2"/>
<dbReference type="Pfam" id="PF10604">
    <property type="entry name" value="Polyketide_cyc2"/>
    <property type="match status" value="1"/>
</dbReference>
<evidence type="ECO:0000313" key="1">
    <source>
        <dbReference type="EMBL" id="ALG12586.1"/>
    </source>
</evidence>
<reference evidence="1 2" key="1">
    <citation type="submission" date="2015-07" db="EMBL/GenBank/DDBJ databases">
        <title>Genome sequencing of Kibdelosporangium phytohabitans.</title>
        <authorList>
            <person name="Qin S."/>
            <person name="Xing K."/>
        </authorList>
    </citation>
    <scope>NUCLEOTIDE SEQUENCE [LARGE SCALE GENOMIC DNA]</scope>
    <source>
        <strain evidence="1 2">KLBMP1111</strain>
    </source>
</reference>
<accession>A0A0N9I8K5</accession>
<dbReference type="STRING" id="860235.AOZ06_42130"/>
<organism evidence="1 2">
    <name type="scientific">Kibdelosporangium phytohabitans</name>
    <dbReference type="NCBI Taxonomy" id="860235"/>
    <lineage>
        <taxon>Bacteria</taxon>
        <taxon>Bacillati</taxon>
        <taxon>Actinomycetota</taxon>
        <taxon>Actinomycetes</taxon>
        <taxon>Pseudonocardiales</taxon>
        <taxon>Pseudonocardiaceae</taxon>
        <taxon>Kibdelosporangium</taxon>
    </lineage>
</organism>
<proteinExistence type="predicted"/>